<name>A0A6S6VY29_9PLEO</name>
<organism evidence="1 2">
    <name type="scientific">Pyrenophora teres f. teres</name>
    <dbReference type="NCBI Taxonomy" id="97479"/>
    <lineage>
        <taxon>Eukaryota</taxon>
        <taxon>Fungi</taxon>
        <taxon>Dikarya</taxon>
        <taxon>Ascomycota</taxon>
        <taxon>Pezizomycotina</taxon>
        <taxon>Dothideomycetes</taxon>
        <taxon>Pleosporomycetidae</taxon>
        <taxon>Pleosporales</taxon>
        <taxon>Pleosporineae</taxon>
        <taxon>Pleosporaceae</taxon>
        <taxon>Pyrenophora</taxon>
    </lineage>
</organism>
<gene>
    <name evidence="1" type="ORF">PTTW11_04076</name>
</gene>
<accession>A0A6S6VY29</accession>
<dbReference type="Proteomes" id="UP000472372">
    <property type="component" value="Chromosome 3"/>
</dbReference>
<protein>
    <submittedName>
        <fullName evidence="1">Uncharacterized protein</fullName>
    </submittedName>
</protein>
<dbReference type="AlphaFoldDB" id="A0A6S6VY29"/>
<proteinExistence type="predicted"/>
<evidence type="ECO:0000313" key="2">
    <source>
        <dbReference type="Proteomes" id="UP000472372"/>
    </source>
</evidence>
<evidence type="ECO:0000313" key="1">
    <source>
        <dbReference type="EMBL" id="CAE7026463.1"/>
    </source>
</evidence>
<reference evidence="1" key="1">
    <citation type="submission" date="2021-02" db="EMBL/GenBank/DDBJ databases">
        <authorList>
            <person name="Syme A R."/>
            <person name="Syme A R."/>
            <person name="Moolhuijzen P."/>
        </authorList>
    </citation>
    <scope>NUCLEOTIDE SEQUENCE</scope>
    <source>
        <strain evidence="1">W1-1</strain>
    </source>
</reference>
<dbReference type="EMBL" id="HG992979">
    <property type="protein sequence ID" value="CAE7026463.1"/>
    <property type="molecule type" value="Genomic_DNA"/>
</dbReference>
<sequence>MSTISTVLALILLLIPSTHAHPLSTSTLEPTKVTVMTTPTLAARQAETWLPWTPAWTEPAWITPSPSASHVLTSLEKSTSLEGGVLVAIIIGSLLAFGILGCVLHWCLRGSSGSCCSRGRRPQSRKAAPCVERDGGLNVAAVAGMVRKPEAVVVATHREDSEDGPHVTWTRGKGYA</sequence>